<dbReference type="GO" id="GO:0000455">
    <property type="term" value="P:enzyme-directed rRNA pseudouridine synthesis"/>
    <property type="evidence" value="ECO:0007669"/>
    <property type="project" value="UniProtKB-ARBA"/>
</dbReference>
<evidence type="ECO:0000313" key="5">
    <source>
        <dbReference type="EMBL" id="KKS30672.1"/>
    </source>
</evidence>
<dbReference type="STRING" id="1618356.UU93_C0033G0001"/>
<gene>
    <name evidence="5" type="ORF">UU93_C0033G0001</name>
</gene>
<evidence type="ECO:0000256" key="2">
    <source>
        <dbReference type="ARBA" id="ARBA00023235"/>
    </source>
</evidence>
<dbReference type="FunFam" id="3.10.290.10:FF:000003">
    <property type="entry name" value="Pseudouridine synthase"/>
    <property type="match status" value="1"/>
</dbReference>
<dbReference type="Proteomes" id="UP000034160">
    <property type="component" value="Unassembled WGS sequence"/>
</dbReference>
<dbReference type="GO" id="GO:0003723">
    <property type="term" value="F:RNA binding"/>
    <property type="evidence" value="ECO:0007669"/>
    <property type="project" value="UniProtKB-KW"/>
</dbReference>
<keyword evidence="3" id="KW-0694">RNA-binding</keyword>
<keyword evidence="2" id="KW-0413">Isomerase</keyword>
<evidence type="ECO:0000256" key="1">
    <source>
        <dbReference type="ARBA" id="ARBA00008348"/>
    </source>
</evidence>
<evidence type="ECO:0000313" key="6">
    <source>
        <dbReference type="Proteomes" id="UP000034160"/>
    </source>
</evidence>
<comment type="similarity">
    <text evidence="1">Belongs to the pseudouridine synthase RsuA family.</text>
</comment>
<dbReference type="InterPro" id="IPR050343">
    <property type="entry name" value="RsuA_PseudoU_synthase"/>
</dbReference>
<dbReference type="EMBL" id="LCCN01000033">
    <property type="protein sequence ID" value="KKS30672.1"/>
    <property type="molecule type" value="Genomic_DNA"/>
</dbReference>
<dbReference type="GO" id="GO:0120159">
    <property type="term" value="F:rRNA pseudouridine synthase activity"/>
    <property type="evidence" value="ECO:0007669"/>
    <property type="project" value="UniProtKB-ARBA"/>
</dbReference>
<dbReference type="PANTHER" id="PTHR47683">
    <property type="entry name" value="PSEUDOURIDINE SYNTHASE FAMILY PROTEIN-RELATED"/>
    <property type="match status" value="1"/>
</dbReference>
<protein>
    <submittedName>
        <fullName evidence="5">Pseudouridine synthase</fullName>
    </submittedName>
</protein>
<evidence type="ECO:0000259" key="4">
    <source>
        <dbReference type="SMART" id="SM00363"/>
    </source>
</evidence>
<dbReference type="AlphaFoldDB" id="A0A0G0Y1Z7"/>
<dbReference type="SUPFAM" id="SSF55174">
    <property type="entry name" value="Alpha-L RNA-binding motif"/>
    <property type="match status" value="1"/>
</dbReference>
<feature type="non-terminal residue" evidence="5">
    <location>
        <position position="89"/>
    </location>
</feature>
<dbReference type="InterPro" id="IPR002942">
    <property type="entry name" value="S4_RNA-bd"/>
</dbReference>
<dbReference type="Pfam" id="PF01479">
    <property type="entry name" value="S4"/>
    <property type="match status" value="1"/>
</dbReference>
<comment type="caution">
    <text evidence="5">The sequence shown here is derived from an EMBL/GenBank/DDBJ whole genome shotgun (WGS) entry which is preliminary data.</text>
</comment>
<dbReference type="InterPro" id="IPR036986">
    <property type="entry name" value="S4_RNA-bd_sf"/>
</dbReference>
<feature type="domain" description="RNA-binding S4" evidence="4">
    <location>
        <begin position="20"/>
        <end position="78"/>
    </location>
</feature>
<name>A0A0G0Y1Z7_9BACT</name>
<accession>A0A0G0Y1Z7</accession>
<dbReference type="PROSITE" id="PS50889">
    <property type="entry name" value="S4"/>
    <property type="match status" value="1"/>
</dbReference>
<proteinExistence type="inferred from homology"/>
<evidence type="ECO:0000256" key="3">
    <source>
        <dbReference type="PROSITE-ProRule" id="PRU00182"/>
    </source>
</evidence>
<organism evidence="5 6">
    <name type="scientific">Candidatus Amesbacteria bacterium GW2011_GWA2_42_12</name>
    <dbReference type="NCBI Taxonomy" id="1618356"/>
    <lineage>
        <taxon>Bacteria</taxon>
        <taxon>Candidatus Amesiibacteriota</taxon>
    </lineage>
</organism>
<dbReference type="CDD" id="cd00165">
    <property type="entry name" value="S4"/>
    <property type="match status" value="1"/>
</dbReference>
<dbReference type="Gene3D" id="3.10.290.10">
    <property type="entry name" value="RNA-binding S4 domain"/>
    <property type="match status" value="1"/>
</dbReference>
<dbReference type="SMART" id="SM00363">
    <property type="entry name" value="S4"/>
    <property type="match status" value="1"/>
</dbReference>
<sequence length="89" mass="9306">MGVGSGVSSRSLDGKSQVLLRLNKLLALAGVASRRGVDGLIESGKVVVDGKKAKLGMMVTGEEEIFVDGKRIETGSGQMVYLVMNKPKG</sequence>
<reference evidence="5 6" key="1">
    <citation type="journal article" date="2015" name="Nature">
        <title>rRNA introns, odd ribosomes, and small enigmatic genomes across a large radiation of phyla.</title>
        <authorList>
            <person name="Brown C.T."/>
            <person name="Hug L.A."/>
            <person name="Thomas B.C."/>
            <person name="Sharon I."/>
            <person name="Castelle C.J."/>
            <person name="Singh A."/>
            <person name="Wilkins M.J."/>
            <person name="Williams K.H."/>
            <person name="Banfield J.F."/>
        </authorList>
    </citation>
    <scope>NUCLEOTIDE SEQUENCE [LARGE SCALE GENOMIC DNA]</scope>
</reference>
<dbReference type="PANTHER" id="PTHR47683:SF2">
    <property type="entry name" value="RNA-BINDING S4 DOMAIN-CONTAINING PROTEIN"/>
    <property type="match status" value="1"/>
</dbReference>